<protein>
    <submittedName>
        <fullName evidence="2">Iron transporter</fullName>
    </submittedName>
</protein>
<dbReference type="AlphaFoldDB" id="A0A327MDI7"/>
<dbReference type="RefSeq" id="WP_111467830.1">
    <property type="nucleotide sequence ID" value="NZ_QLIX01000001.1"/>
</dbReference>
<accession>A0A327MDI7</accession>
<proteinExistence type="predicted"/>
<keyword evidence="1" id="KW-0472">Membrane</keyword>
<sequence length="90" mass="9528">MARPIDIIGRVLAALLGGYALSYAVSGALALLLPVPRPDAVYISGMLAYLPMTFAVLWAFAARTALRAWAWLLALAAPPAAVLLLGWPRP</sequence>
<feature type="transmembrane region" description="Helical" evidence="1">
    <location>
        <begin position="41"/>
        <end position="61"/>
    </location>
</feature>
<evidence type="ECO:0000313" key="3">
    <source>
        <dbReference type="Proteomes" id="UP000249065"/>
    </source>
</evidence>
<keyword evidence="3" id="KW-1185">Reference proteome</keyword>
<reference evidence="3" key="1">
    <citation type="submission" date="2018-06" db="EMBL/GenBank/DDBJ databases">
        <authorList>
            <person name="Khan S.A."/>
        </authorList>
    </citation>
    <scope>NUCLEOTIDE SEQUENCE [LARGE SCALE GENOMIC DNA]</scope>
    <source>
        <strain evidence="3">DB-1506</strain>
    </source>
</reference>
<dbReference type="Proteomes" id="UP000249065">
    <property type="component" value="Unassembled WGS sequence"/>
</dbReference>
<comment type="caution">
    <text evidence="2">The sequence shown here is derived from an EMBL/GenBank/DDBJ whole genome shotgun (WGS) entry which is preliminary data.</text>
</comment>
<gene>
    <name evidence="2" type="ORF">DOO78_00870</name>
</gene>
<feature type="transmembrane region" description="Helical" evidence="1">
    <location>
        <begin position="68"/>
        <end position="87"/>
    </location>
</feature>
<organism evidence="2 3">
    <name type="scientific">Roseicella frigidaeris</name>
    <dbReference type="NCBI Taxonomy" id="2230885"/>
    <lineage>
        <taxon>Bacteria</taxon>
        <taxon>Pseudomonadati</taxon>
        <taxon>Pseudomonadota</taxon>
        <taxon>Alphaproteobacteria</taxon>
        <taxon>Acetobacterales</taxon>
        <taxon>Roseomonadaceae</taxon>
        <taxon>Roseicella</taxon>
    </lineage>
</organism>
<evidence type="ECO:0000256" key="1">
    <source>
        <dbReference type="SAM" id="Phobius"/>
    </source>
</evidence>
<feature type="transmembrane region" description="Helical" evidence="1">
    <location>
        <begin position="12"/>
        <end position="35"/>
    </location>
</feature>
<keyword evidence="1" id="KW-0812">Transmembrane</keyword>
<evidence type="ECO:0000313" key="2">
    <source>
        <dbReference type="EMBL" id="RAI60719.1"/>
    </source>
</evidence>
<name>A0A327MDI7_9PROT</name>
<dbReference type="EMBL" id="QLIX01000001">
    <property type="protein sequence ID" value="RAI60719.1"/>
    <property type="molecule type" value="Genomic_DNA"/>
</dbReference>
<keyword evidence="1" id="KW-1133">Transmembrane helix</keyword>